<dbReference type="AlphaFoldDB" id="A0A6P2CF85"/>
<dbReference type="NCBIfam" id="NF008841">
    <property type="entry name" value="PRK11883.1-1"/>
    <property type="match status" value="1"/>
</dbReference>
<proteinExistence type="predicted"/>
<dbReference type="InterPro" id="IPR002937">
    <property type="entry name" value="Amino_oxidase"/>
</dbReference>
<dbReference type="RefSeq" id="WP_010838805.1">
    <property type="nucleotide sequence ID" value="NZ_QRCM01000001.1"/>
</dbReference>
<dbReference type="GO" id="GO:0004729">
    <property type="term" value="F:oxygen-dependent protoporphyrinogen oxidase activity"/>
    <property type="evidence" value="ECO:0007669"/>
    <property type="project" value="UniProtKB-EC"/>
</dbReference>
<protein>
    <submittedName>
        <fullName evidence="2">Protoporphyrinogen oxidase</fullName>
        <ecNumber evidence="2">1.3.3.4</ecNumber>
    </submittedName>
</protein>
<dbReference type="EMBL" id="QRCM01000001">
    <property type="protein sequence ID" value="TXG91022.1"/>
    <property type="molecule type" value="Genomic_DNA"/>
</dbReference>
<dbReference type="Gene3D" id="3.50.50.60">
    <property type="entry name" value="FAD/NAD(P)-binding domain"/>
    <property type="match status" value="1"/>
</dbReference>
<dbReference type="SUPFAM" id="SSF51905">
    <property type="entry name" value="FAD/NAD(P)-binding domain"/>
    <property type="match status" value="1"/>
</dbReference>
<evidence type="ECO:0000259" key="1">
    <source>
        <dbReference type="Pfam" id="PF01593"/>
    </source>
</evidence>
<organism evidence="2 3">
    <name type="scientific">Rhodococcus rhodnii</name>
    <dbReference type="NCBI Taxonomy" id="38312"/>
    <lineage>
        <taxon>Bacteria</taxon>
        <taxon>Bacillati</taxon>
        <taxon>Actinomycetota</taxon>
        <taxon>Actinomycetes</taxon>
        <taxon>Mycobacteriales</taxon>
        <taxon>Nocardiaceae</taxon>
        <taxon>Rhodococcus</taxon>
    </lineage>
</organism>
<comment type="caution">
    <text evidence="2">The sequence shown here is derived from an EMBL/GenBank/DDBJ whole genome shotgun (WGS) entry which is preliminary data.</text>
</comment>
<reference evidence="2 3" key="1">
    <citation type="submission" date="2018-07" db="EMBL/GenBank/DDBJ databases">
        <title>Genome sequence of Rhodococcus rhodnii ATCC 35071 from Rhodnius prolixus.</title>
        <authorList>
            <person name="Patel V."/>
            <person name="Vogel K.J."/>
        </authorList>
    </citation>
    <scope>NUCLEOTIDE SEQUENCE [LARGE SCALE GENOMIC DNA]</scope>
    <source>
        <strain evidence="2 3">ATCC 35071</strain>
    </source>
</reference>
<dbReference type="Pfam" id="PF01593">
    <property type="entry name" value="Amino_oxidase"/>
    <property type="match status" value="1"/>
</dbReference>
<dbReference type="PANTHER" id="PTHR42923">
    <property type="entry name" value="PROTOPORPHYRINOGEN OXIDASE"/>
    <property type="match status" value="1"/>
</dbReference>
<dbReference type="Gene3D" id="1.10.3110.10">
    <property type="entry name" value="protoporphyrinogen ix oxidase, domain 3"/>
    <property type="match status" value="1"/>
</dbReference>
<keyword evidence="2" id="KW-0560">Oxidoreductase</keyword>
<dbReference type="InterPro" id="IPR050464">
    <property type="entry name" value="Zeta_carotene_desat/Oxidored"/>
</dbReference>
<accession>A0A6P2CF85</accession>
<name>A0A6P2CF85_9NOCA</name>
<gene>
    <name evidence="2" type="ORF">DW322_13295</name>
</gene>
<dbReference type="SUPFAM" id="SSF54373">
    <property type="entry name" value="FAD-linked reductases, C-terminal domain"/>
    <property type="match status" value="1"/>
</dbReference>
<evidence type="ECO:0000313" key="2">
    <source>
        <dbReference type="EMBL" id="TXG91022.1"/>
    </source>
</evidence>
<dbReference type="Gene3D" id="3.90.660.20">
    <property type="entry name" value="Protoporphyrinogen oxidase, mitochondrial, domain 2"/>
    <property type="match status" value="1"/>
</dbReference>
<dbReference type="EC" id="1.3.3.4" evidence="2"/>
<feature type="domain" description="Amine oxidase" evidence="1">
    <location>
        <begin position="11"/>
        <end position="447"/>
    </location>
</feature>
<dbReference type="Proteomes" id="UP000471120">
    <property type="component" value="Unassembled WGS sequence"/>
</dbReference>
<sequence length="452" mass="46230">MTTVAVVGGGITGLTAAYRLRRELGAHADIVLLEPGRLGGKLRTEDLAGGPVDLGAEAFIARRPEVPELLAELGLADEIRYPSGLTPLVWSQGGLRAIPTRTLMGIPSSAESVAGLVDAATVERIRREPETPVPWAPGTDIDVHTLVASRFGEQVVYRSVDPMLGGVYSGRSDTIGVRAALPALAAALDGGAASLTEAVAEALPEPRPGPVFGALERGYGSLLDALYAAAAPRLVHAAATRISRSDGRWVVDPVGAVDGIVLAVPAPAVAALLGDVSPLAASAAARIPLASSAVVALALPTDDGLPQNTGILVASDSPLTPDASAKAFTLSSRKWPHLAERDVTLVRASYGRFGDDAIVDAPDDTLVATARRDLALATGADGEPVAARVQRWHGGLPQYGPGHTEDVAELEAALAAVPRVEVAGALLHGVGVPACIATARTAVTRLLADLTG</sequence>
<evidence type="ECO:0000313" key="3">
    <source>
        <dbReference type="Proteomes" id="UP000471120"/>
    </source>
</evidence>
<dbReference type="InterPro" id="IPR036188">
    <property type="entry name" value="FAD/NAD-bd_sf"/>
</dbReference>
<dbReference type="PANTHER" id="PTHR42923:SF3">
    <property type="entry name" value="PROTOPORPHYRINOGEN OXIDASE"/>
    <property type="match status" value="1"/>
</dbReference>